<reference evidence="3 4" key="1">
    <citation type="submission" date="2014-09" db="EMBL/GenBank/DDBJ databases">
        <title>Genome sequencing and annotation of Bacillus Okhensis strain Kh10-101T.</title>
        <authorList>
            <person name="Prakash J.S."/>
        </authorList>
    </citation>
    <scope>NUCLEOTIDE SEQUENCE [LARGE SCALE GENOMIC DNA]</scope>
    <source>
        <strain evidence="4">Kh10-101T</strain>
    </source>
</reference>
<gene>
    <name evidence="3" type="ORF">LQ50_06030</name>
</gene>
<dbReference type="Proteomes" id="UP000030832">
    <property type="component" value="Unassembled WGS sequence"/>
</dbReference>
<organism evidence="3 4">
    <name type="scientific">Halalkalibacter okhensis</name>
    <dbReference type="NCBI Taxonomy" id="333138"/>
    <lineage>
        <taxon>Bacteria</taxon>
        <taxon>Bacillati</taxon>
        <taxon>Bacillota</taxon>
        <taxon>Bacilli</taxon>
        <taxon>Bacillales</taxon>
        <taxon>Bacillaceae</taxon>
        <taxon>Halalkalibacter</taxon>
    </lineage>
</organism>
<evidence type="ECO:0000313" key="4">
    <source>
        <dbReference type="Proteomes" id="UP000030832"/>
    </source>
</evidence>
<evidence type="ECO:0000313" key="3">
    <source>
        <dbReference type="EMBL" id="KHF40945.1"/>
    </source>
</evidence>
<keyword evidence="4" id="KW-1185">Reference proteome</keyword>
<evidence type="ECO:0000256" key="2">
    <source>
        <dbReference type="SAM" id="Phobius"/>
    </source>
</evidence>
<dbReference type="InterPro" id="IPR014717">
    <property type="entry name" value="Transl_elong_EF1B/ribsomal_bS6"/>
</dbReference>
<proteinExistence type="predicted"/>
<protein>
    <recommendedName>
        <fullName evidence="5">Pilus assembly protein PilO</fullName>
    </recommendedName>
</protein>
<dbReference type="AlphaFoldDB" id="A0A0B0II40"/>
<dbReference type="EMBL" id="JRJU01000005">
    <property type="protein sequence ID" value="KHF40945.1"/>
    <property type="molecule type" value="Genomic_DNA"/>
</dbReference>
<sequence>MRIEWTRKHIYIATGSVVALLVCFFFIVTSFIFPTQLERDQAEETLLVEQQILSELQTQAEERPETTQPLSSQQLLKKLPVTSLVDQMLLAFSQAEGISNTYISLIEVDENGRSVLVEGDPSNEQESNNSIELVSGSNDEEVEAVSLPVNIDGLQSVRFTLEIHADDYEGLALFIEEIDRMERLLNIDSISFIGPDEQVYVDESARPFDFRLVISAFYFPEASEELQQEQTLIDYPNPAGKRSPLYNE</sequence>
<dbReference type="RefSeq" id="WP_034626961.1">
    <property type="nucleotide sequence ID" value="NZ_JRJU01000005.1"/>
</dbReference>
<accession>A0A0B0II40</accession>
<dbReference type="STRING" id="333138.LQ50_06030"/>
<keyword evidence="2" id="KW-0472">Membrane</keyword>
<keyword evidence="2" id="KW-1133">Transmembrane helix</keyword>
<comment type="caution">
    <text evidence="3">The sequence shown here is derived from an EMBL/GenBank/DDBJ whole genome shotgun (WGS) entry which is preliminary data.</text>
</comment>
<evidence type="ECO:0008006" key="5">
    <source>
        <dbReference type="Google" id="ProtNLM"/>
    </source>
</evidence>
<name>A0A0B0II40_9BACI</name>
<feature type="transmembrane region" description="Helical" evidence="2">
    <location>
        <begin position="12"/>
        <end position="33"/>
    </location>
</feature>
<dbReference type="Gene3D" id="3.30.70.60">
    <property type="match status" value="1"/>
</dbReference>
<evidence type="ECO:0000256" key="1">
    <source>
        <dbReference type="SAM" id="MobiDB-lite"/>
    </source>
</evidence>
<feature type="region of interest" description="Disordered" evidence="1">
    <location>
        <begin position="229"/>
        <end position="248"/>
    </location>
</feature>
<keyword evidence="2" id="KW-0812">Transmembrane</keyword>